<dbReference type="Proteomes" id="UP001215280">
    <property type="component" value="Unassembled WGS sequence"/>
</dbReference>
<proteinExistence type="predicted"/>
<sequence length="111" mass="12240">MISIPQPQSQPHVEGCPIVALHDSAIDAEYFLRAVFNSSFFELPPAPTTYPIVASVLRLSTKYEVAYLRQRALLHLASASPLSLEEYVASSRHSTPRGTKPLAFCWPKVSA</sequence>
<evidence type="ECO:0000313" key="2">
    <source>
        <dbReference type="Proteomes" id="UP001215280"/>
    </source>
</evidence>
<dbReference type="AlphaFoldDB" id="A0AAD7HWF7"/>
<reference evidence="1" key="1">
    <citation type="submission" date="2023-03" db="EMBL/GenBank/DDBJ databases">
        <title>Massive genome expansion in bonnet fungi (Mycena s.s.) driven by repeated elements and novel gene families across ecological guilds.</title>
        <authorList>
            <consortium name="Lawrence Berkeley National Laboratory"/>
            <person name="Harder C.B."/>
            <person name="Miyauchi S."/>
            <person name="Viragh M."/>
            <person name="Kuo A."/>
            <person name="Thoen E."/>
            <person name="Andreopoulos B."/>
            <person name="Lu D."/>
            <person name="Skrede I."/>
            <person name="Drula E."/>
            <person name="Henrissat B."/>
            <person name="Morin E."/>
            <person name="Kohler A."/>
            <person name="Barry K."/>
            <person name="LaButti K."/>
            <person name="Morin E."/>
            <person name="Salamov A."/>
            <person name="Lipzen A."/>
            <person name="Mereny Z."/>
            <person name="Hegedus B."/>
            <person name="Baldrian P."/>
            <person name="Stursova M."/>
            <person name="Weitz H."/>
            <person name="Taylor A."/>
            <person name="Grigoriev I.V."/>
            <person name="Nagy L.G."/>
            <person name="Martin F."/>
            <person name="Kauserud H."/>
        </authorList>
    </citation>
    <scope>NUCLEOTIDE SEQUENCE</scope>
    <source>
        <strain evidence="1">CBHHK188m</strain>
    </source>
</reference>
<dbReference type="EMBL" id="JARJLG010000195">
    <property type="protein sequence ID" value="KAJ7729834.1"/>
    <property type="molecule type" value="Genomic_DNA"/>
</dbReference>
<name>A0AAD7HWF7_9AGAR</name>
<organism evidence="1 2">
    <name type="scientific">Mycena maculata</name>
    <dbReference type="NCBI Taxonomy" id="230809"/>
    <lineage>
        <taxon>Eukaryota</taxon>
        <taxon>Fungi</taxon>
        <taxon>Dikarya</taxon>
        <taxon>Basidiomycota</taxon>
        <taxon>Agaricomycotina</taxon>
        <taxon>Agaricomycetes</taxon>
        <taxon>Agaricomycetidae</taxon>
        <taxon>Agaricales</taxon>
        <taxon>Marasmiineae</taxon>
        <taxon>Mycenaceae</taxon>
        <taxon>Mycena</taxon>
    </lineage>
</organism>
<evidence type="ECO:0000313" key="1">
    <source>
        <dbReference type="EMBL" id="KAJ7729834.1"/>
    </source>
</evidence>
<accession>A0AAD7HWF7</accession>
<keyword evidence="2" id="KW-1185">Reference proteome</keyword>
<comment type="caution">
    <text evidence="1">The sequence shown here is derived from an EMBL/GenBank/DDBJ whole genome shotgun (WGS) entry which is preliminary data.</text>
</comment>
<gene>
    <name evidence="1" type="ORF">DFH07DRAFT_177261</name>
</gene>
<evidence type="ECO:0008006" key="3">
    <source>
        <dbReference type="Google" id="ProtNLM"/>
    </source>
</evidence>
<protein>
    <recommendedName>
        <fullName evidence="3">BTB domain-containing protein</fullName>
    </recommendedName>
</protein>